<reference evidence="2 3" key="1">
    <citation type="submission" date="2024-01" db="EMBL/GenBank/DDBJ databases">
        <title>A draft genome for the cacao thread blight pathogen Marasmiellus scandens.</title>
        <authorList>
            <person name="Baruah I.K."/>
            <person name="Leung J."/>
            <person name="Bukari Y."/>
            <person name="Amoako-Attah I."/>
            <person name="Meinhardt L.W."/>
            <person name="Bailey B.A."/>
            <person name="Cohen S.P."/>
        </authorList>
    </citation>
    <scope>NUCLEOTIDE SEQUENCE [LARGE SCALE GENOMIC DNA]</scope>
    <source>
        <strain evidence="2 3">GH-19</strain>
    </source>
</reference>
<keyword evidence="1" id="KW-1133">Transmembrane helix</keyword>
<protein>
    <submittedName>
        <fullName evidence="2">Uncharacterized protein</fullName>
    </submittedName>
</protein>
<gene>
    <name evidence="2" type="ORF">VKT23_001521</name>
</gene>
<accession>A0ABR1K1S8</accession>
<sequence length="206" mass="23761">MVDSRRTDFYESGRVLGEMHRELVRFWPQVAAKSPQDEIEPARAIRNSDSISTILQNKIQQFIPHIDSNDFDADQLFGQYADELRFICATHTLSNIPGTSLLEEEAVLGTILSESSDKRLRKDRTYRMRSHVGELVKDIKQQLEGDVREVKDQDTFLLALKRSWLCWEYSRRKRTQGQIDFGANSFGLIALGSVLYCLDEMSKLEL</sequence>
<organism evidence="2 3">
    <name type="scientific">Marasmiellus scandens</name>
    <dbReference type="NCBI Taxonomy" id="2682957"/>
    <lineage>
        <taxon>Eukaryota</taxon>
        <taxon>Fungi</taxon>
        <taxon>Dikarya</taxon>
        <taxon>Basidiomycota</taxon>
        <taxon>Agaricomycotina</taxon>
        <taxon>Agaricomycetes</taxon>
        <taxon>Agaricomycetidae</taxon>
        <taxon>Agaricales</taxon>
        <taxon>Marasmiineae</taxon>
        <taxon>Omphalotaceae</taxon>
        <taxon>Marasmiellus</taxon>
    </lineage>
</organism>
<dbReference type="Proteomes" id="UP001498398">
    <property type="component" value="Unassembled WGS sequence"/>
</dbReference>
<keyword evidence="1" id="KW-0812">Transmembrane</keyword>
<keyword evidence="1" id="KW-0472">Membrane</keyword>
<feature type="transmembrane region" description="Helical" evidence="1">
    <location>
        <begin position="181"/>
        <end position="198"/>
    </location>
</feature>
<evidence type="ECO:0000256" key="1">
    <source>
        <dbReference type="SAM" id="Phobius"/>
    </source>
</evidence>
<comment type="caution">
    <text evidence="2">The sequence shown here is derived from an EMBL/GenBank/DDBJ whole genome shotgun (WGS) entry which is preliminary data.</text>
</comment>
<evidence type="ECO:0000313" key="3">
    <source>
        <dbReference type="Proteomes" id="UP001498398"/>
    </source>
</evidence>
<evidence type="ECO:0000313" key="2">
    <source>
        <dbReference type="EMBL" id="KAK7470080.1"/>
    </source>
</evidence>
<proteinExistence type="predicted"/>
<keyword evidence="3" id="KW-1185">Reference proteome</keyword>
<name>A0ABR1K1S8_9AGAR</name>
<dbReference type="EMBL" id="JBANRG010000002">
    <property type="protein sequence ID" value="KAK7470080.1"/>
    <property type="molecule type" value="Genomic_DNA"/>
</dbReference>